<dbReference type="Proteomes" id="UP000584867">
    <property type="component" value="Unassembled WGS sequence"/>
</dbReference>
<evidence type="ECO:0000313" key="1">
    <source>
        <dbReference type="EMBL" id="MBB5062217.1"/>
    </source>
</evidence>
<evidence type="ECO:0000313" key="2">
    <source>
        <dbReference type="Proteomes" id="UP000584867"/>
    </source>
</evidence>
<dbReference type="AlphaFoldDB" id="A0A7W7ZMA5"/>
<dbReference type="EMBL" id="JACHIO010000002">
    <property type="protein sequence ID" value="MBB5062217.1"/>
    <property type="molecule type" value="Genomic_DNA"/>
</dbReference>
<gene>
    <name evidence="1" type="ORF">HDF15_000544</name>
</gene>
<dbReference type="RefSeq" id="WP_260330783.1">
    <property type="nucleotide sequence ID" value="NZ_JACHIO010000002.1"/>
</dbReference>
<organism evidence="1 2">
    <name type="scientific">Granulicella mallensis</name>
    <dbReference type="NCBI Taxonomy" id="940614"/>
    <lineage>
        <taxon>Bacteria</taxon>
        <taxon>Pseudomonadati</taxon>
        <taxon>Acidobacteriota</taxon>
        <taxon>Terriglobia</taxon>
        <taxon>Terriglobales</taxon>
        <taxon>Acidobacteriaceae</taxon>
        <taxon>Granulicella</taxon>
    </lineage>
</organism>
<name>A0A7W7ZMA5_9BACT</name>
<proteinExistence type="predicted"/>
<reference evidence="1 2" key="1">
    <citation type="submission" date="2020-08" db="EMBL/GenBank/DDBJ databases">
        <title>Genomic Encyclopedia of Type Strains, Phase IV (KMG-V): Genome sequencing to study the core and pangenomes of soil and plant-associated prokaryotes.</title>
        <authorList>
            <person name="Whitman W."/>
        </authorList>
    </citation>
    <scope>NUCLEOTIDE SEQUENCE [LARGE SCALE GENOMIC DNA]</scope>
    <source>
        <strain evidence="1 2">X5P3</strain>
    </source>
</reference>
<sequence length="137" mass="14912">MSIAIHVFAQSAEQQAVLAPIHAMFEGMSKRDAAAIKAPTLPGGTMVLMRDGKPTQMTFEAFAERVGKPGTTQIEERIHNPLIRIDNDLAVVWAPFDFLVDGKVDHCGTDLFNLVRVDGRWMIASIADTGTKSCSAK</sequence>
<dbReference type="Gene3D" id="3.10.450.50">
    <property type="match status" value="1"/>
</dbReference>
<dbReference type="SUPFAM" id="SSF54427">
    <property type="entry name" value="NTF2-like"/>
    <property type="match status" value="1"/>
</dbReference>
<dbReference type="InterPro" id="IPR032710">
    <property type="entry name" value="NTF2-like_dom_sf"/>
</dbReference>
<evidence type="ECO:0008006" key="3">
    <source>
        <dbReference type="Google" id="ProtNLM"/>
    </source>
</evidence>
<dbReference type="Pfam" id="PF12893">
    <property type="entry name" value="Lumazine_bd_2"/>
    <property type="match status" value="1"/>
</dbReference>
<dbReference type="InterPro" id="IPR039437">
    <property type="entry name" value="FrzH/put_lumazine-bd"/>
</dbReference>
<accession>A0A7W7ZMA5</accession>
<comment type="caution">
    <text evidence="1">The sequence shown here is derived from an EMBL/GenBank/DDBJ whole genome shotgun (WGS) entry which is preliminary data.</text>
</comment>
<protein>
    <recommendedName>
        <fullName evidence="3">DUF4440 domain-containing protein</fullName>
    </recommendedName>
</protein>